<keyword evidence="6" id="KW-1185">Reference proteome</keyword>
<dbReference type="GO" id="GO:0046686">
    <property type="term" value="P:response to cadmium ion"/>
    <property type="evidence" value="ECO:0007669"/>
    <property type="project" value="TreeGrafter"/>
</dbReference>
<evidence type="ECO:0000256" key="2">
    <source>
        <dbReference type="ARBA" id="ARBA00067862"/>
    </source>
</evidence>
<dbReference type="InterPro" id="IPR052393">
    <property type="entry name" value="Cadmium-induced_rsp"/>
</dbReference>
<dbReference type="InterPro" id="IPR004360">
    <property type="entry name" value="Glyas_Fos-R_dOase_dom"/>
</dbReference>
<evidence type="ECO:0000259" key="3">
    <source>
        <dbReference type="PROSITE" id="PS51819"/>
    </source>
</evidence>
<dbReference type="OrthoDB" id="9789608at2"/>
<dbReference type="FunFam" id="3.10.180.10:FF:000032">
    <property type="entry name" value="Cadmium inducible protein CadI"/>
    <property type="match status" value="1"/>
</dbReference>
<reference evidence="4 7" key="2">
    <citation type="journal article" date="2019" name="Emerg. Microbes Infect.">
        <title>Comprehensive subspecies identification of 175 nontuberculous mycobacteria species based on 7547 genomic profiles.</title>
        <authorList>
            <person name="Matsumoto Y."/>
            <person name="Kinjo T."/>
            <person name="Motooka D."/>
            <person name="Nabeya D."/>
            <person name="Jung N."/>
            <person name="Uechi K."/>
            <person name="Horii T."/>
            <person name="Iida T."/>
            <person name="Fujita J."/>
            <person name="Nakamura S."/>
        </authorList>
    </citation>
    <scope>NUCLEOTIDE SEQUENCE [LARGE SCALE GENOMIC DNA]</scope>
    <source>
        <strain evidence="4 7">JCM 16367</strain>
    </source>
</reference>
<reference evidence="5 6" key="1">
    <citation type="submission" date="2017-02" db="EMBL/GenBank/DDBJ databases">
        <title>The new phylogeny of genus Mycobacterium.</title>
        <authorList>
            <person name="Tortoli E."/>
            <person name="Trovato A."/>
            <person name="Cirillo D.M."/>
        </authorList>
    </citation>
    <scope>NUCLEOTIDE SEQUENCE [LARGE SCALE GENOMIC DNA]</scope>
    <source>
        <strain evidence="5 6">DSM 45145</strain>
    </source>
</reference>
<protein>
    <recommendedName>
        <fullName evidence="2">Cadmium-induced protein CadI</fullName>
    </recommendedName>
</protein>
<sequence>MPRVQLALNVDDLDEAITFYSKLFNTEPTKRKPGYANFAIADPPLKLVLLESPGSSGTLNHLGVEVDSSEVVHTEIARLAEAGMFTEKEIGTTCCFATQDKVWVTGPGGERWEVYTVLGDSDAFGTSPNRPETTQNESVCRGVTATAGGATGSCC</sequence>
<name>A0A7I7PC69_9MYCO</name>
<evidence type="ECO:0000313" key="6">
    <source>
        <dbReference type="Proteomes" id="UP000192374"/>
    </source>
</evidence>
<dbReference type="PROSITE" id="PS51819">
    <property type="entry name" value="VOC"/>
    <property type="match status" value="1"/>
</dbReference>
<evidence type="ECO:0000256" key="1">
    <source>
        <dbReference type="ARBA" id="ARBA00061047"/>
    </source>
</evidence>
<dbReference type="KEGG" id="mnv:MNVI_14540"/>
<proteinExistence type="predicted"/>
<dbReference type="Proteomes" id="UP000192374">
    <property type="component" value="Unassembled WGS sequence"/>
</dbReference>
<dbReference type="PANTHER" id="PTHR41294:SF1">
    <property type="entry name" value="CADMIUM-INDUCED PROTEIN CADI"/>
    <property type="match status" value="1"/>
</dbReference>
<feature type="domain" description="VOC" evidence="3">
    <location>
        <begin position="2"/>
        <end position="117"/>
    </location>
</feature>
<dbReference type="NCBIfam" id="NF041414">
    <property type="entry name" value="ArsI_CadI_VOC"/>
    <property type="match status" value="1"/>
</dbReference>
<dbReference type="InterPro" id="IPR049789">
    <property type="entry name" value="ArsI/CadI-like"/>
</dbReference>
<dbReference type="PANTHER" id="PTHR41294">
    <property type="entry name" value="CADMIUM-INDUCED PROTEIN CADI"/>
    <property type="match status" value="1"/>
</dbReference>
<evidence type="ECO:0000313" key="7">
    <source>
        <dbReference type="Proteomes" id="UP000466894"/>
    </source>
</evidence>
<dbReference type="EMBL" id="AP022583">
    <property type="protein sequence ID" value="BBY06136.1"/>
    <property type="molecule type" value="Genomic_DNA"/>
</dbReference>
<organism evidence="4 7">
    <name type="scientific">Mycobacterium noviomagense</name>
    <dbReference type="NCBI Taxonomy" id="459858"/>
    <lineage>
        <taxon>Bacteria</taxon>
        <taxon>Bacillati</taxon>
        <taxon>Actinomycetota</taxon>
        <taxon>Actinomycetes</taxon>
        <taxon>Mycobacteriales</taxon>
        <taxon>Mycobacteriaceae</taxon>
        <taxon>Mycobacterium</taxon>
    </lineage>
</organism>
<comment type="similarity">
    <text evidence="1">To B.subtilis YqcK.</text>
</comment>
<dbReference type="RefSeq" id="WP_083088947.1">
    <property type="nucleotide sequence ID" value="NZ_AP022583.1"/>
</dbReference>
<reference evidence="4" key="3">
    <citation type="submission" date="2020-02" db="EMBL/GenBank/DDBJ databases">
        <authorList>
            <person name="Matsumoto Y."/>
            <person name="Motooka D."/>
            <person name="Nakamura S."/>
        </authorList>
    </citation>
    <scope>NUCLEOTIDE SEQUENCE</scope>
    <source>
        <strain evidence="4">JCM 16367</strain>
    </source>
</reference>
<dbReference type="Pfam" id="PF00903">
    <property type="entry name" value="Glyoxalase"/>
    <property type="match status" value="1"/>
</dbReference>
<dbReference type="EMBL" id="MVIC01000037">
    <property type="protein sequence ID" value="ORB12182.1"/>
    <property type="molecule type" value="Genomic_DNA"/>
</dbReference>
<dbReference type="SUPFAM" id="SSF54593">
    <property type="entry name" value="Glyoxalase/Bleomycin resistance protein/Dihydroxybiphenyl dioxygenase"/>
    <property type="match status" value="1"/>
</dbReference>
<evidence type="ECO:0000313" key="4">
    <source>
        <dbReference type="EMBL" id="BBY06136.1"/>
    </source>
</evidence>
<evidence type="ECO:0000313" key="5">
    <source>
        <dbReference type="EMBL" id="ORB12182.1"/>
    </source>
</evidence>
<accession>A0A7I7PC69</accession>
<gene>
    <name evidence="4" type="primary">cadI</name>
    <name evidence="5" type="ORF">BST37_16970</name>
    <name evidence="4" type="ORF">MNVI_14540</name>
</gene>
<dbReference type="InterPro" id="IPR029068">
    <property type="entry name" value="Glyas_Bleomycin-R_OHBP_Dase"/>
</dbReference>
<dbReference type="InterPro" id="IPR037523">
    <property type="entry name" value="VOC_core"/>
</dbReference>
<dbReference type="Proteomes" id="UP000466894">
    <property type="component" value="Chromosome"/>
</dbReference>
<dbReference type="AlphaFoldDB" id="A0A7I7PC69"/>
<dbReference type="Gene3D" id="3.10.180.10">
    <property type="entry name" value="2,3-Dihydroxybiphenyl 1,2-Dioxygenase, domain 1"/>
    <property type="match status" value="1"/>
</dbReference>